<dbReference type="AlphaFoldDB" id="A0A378U2I3"/>
<organism evidence="1 2">
    <name type="scientific">Myroides odoratus</name>
    <name type="common">Flavobacterium odoratum</name>
    <dbReference type="NCBI Taxonomy" id="256"/>
    <lineage>
        <taxon>Bacteria</taxon>
        <taxon>Pseudomonadati</taxon>
        <taxon>Bacteroidota</taxon>
        <taxon>Flavobacteriia</taxon>
        <taxon>Flavobacteriales</taxon>
        <taxon>Flavobacteriaceae</taxon>
        <taxon>Myroides</taxon>
    </lineage>
</organism>
<proteinExistence type="predicted"/>
<dbReference type="Proteomes" id="UP000255024">
    <property type="component" value="Unassembled WGS sequence"/>
</dbReference>
<gene>
    <name evidence="1" type="ORF">NCTC11179_02694</name>
</gene>
<dbReference type="RefSeq" id="WP_115091988.1">
    <property type="nucleotide sequence ID" value="NZ_CP068107.1"/>
</dbReference>
<name>A0A378U2I3_MYROD</name>
<sequence length="176" mass="20276">MLEPPFSKDILLLLDASLKKAPCEKAKKRLPIYKERIKIKNILPRTGTWPFSPMLETLFSKENLLLLDASLKKALCKNAKKQHHRFTRSQTMKKAKKTFRCNVYDNSELRQLSKILCKKGCVKFGSGEKGATFASALNKQTFIEKQKKRLEIGSKIFLKINLDNRNKESYLCSPLQ</sequence>
<keyword evidence="2" id="KW-1185">Reference proteome</keyword>
<reference evidence="1 2" key="1">
    <citation type="submission" date="2018-06" db="EMBL/GenBank/DDBJ databases">
        <authorList>
            <consortium name="Pathogen Informatics"/>
            <person name="Doyle S."/>
        </authorList>
    </citation>
    <scope>NUCLEOTIDE SEQUENCE [LARGE SCALE GENOMIC DNA]</scope>
    <source>
        <strain evidence="1 2">NCTC11179</strain>
    </source>
</reference>
<accession>A0A378U2I3</accession>
<dbReference type="EMBL" id="UGQL01000002">
    <property type="protein sequence ID" value="STZ69191.1"/>
    <property type="molecule type" value="Genomic_DNA"/>
</dbReference>
<evidence type="ECO:0000313" key="2">
    <source>
        <dbReference type="Proteomes" id="UP000255024"/>
    </source>
</evidence>
<protein>
    <submittedName>
        <fullName evidence="1">Uncharacterized protein</fullName>
    </submittedName>
</protein>
<evidence type="ECO:0000313" key="1">
    <source>
        <dbReference type="EMBL" id="STZ69191.1"/>
    </source>
</evidence>